<keyword evidence="1" id="KW-1133">Transmembrane helix</keyword>
<organism evidence="2 3">
    <name type="scientific">Aquimarina atlantica</name>
    <dbReference type="NCBI Taxonomy" id="1317122"/>
    <lineage>
        <taxon>Bacteria</taxon>
        <taxon>Pseudomonadati</taxon>
        <taxon>Bacteroidota</taxon>
        <taxon>Flavobacteriia</taxon>
        <taxon>Flavobacteriales</taxon>
        <taxon>Flavobacteriaceae</taxon>
        <taxon>Aquimarina</taxon>
    </lineage>
</organism>
<evidence type="ECO:0000313" key="2">
    <source>
        <dbReference type="EMBL" id="EZH74757.1"/>
    </source>
</evidence>
<evidence type="ECO:0000256" key="1">
    <source>
        <dbReference type="SAM" id="Phobius"/>
    </source>
</evidence>
<dbReference type="EMBL" id="AQRA01000002">
    <property type="protein sequence ID" value="EZH74757.1"/>
    <property type="molecule type" value="Genomic_DNA"/>
</dbReference>
<keyword evidence="1" id="KW-0812">Transmembrane</keyword>
<dbReference type="AlphaFoldDB" id="A0A023BXE0"/>
<keyword evidence="1" id="KW-0472">Membrane</keyword>
<dbReference type="OrthoDB" id="1493774at2"/>
<dbReference type="InterPro" id="IPR008620">
    <property type="entry name" value="FixH"/>
</dbReference>
<proteinExistence type="predicted"/>
<gene>
    <name evidence="2" type="ORF">ATO12_08435</name>
</gene>
<protein>
    <submittedName>
        <fullName evidence="2">Cytochrome Cbb3 oxidase maturation protein CcoH</fullName>
    </submittedName>
</protein>
<name>A0A023BXE0_9FLAO</name>
<dbReference type="Proteomes" id="UP000023541">
    <property type="component" value="Unassembled WGS sequence"/>
</dbReference>
<evidence type="ECO:0000313" key="3">
    <source>
        <dbReference type="Proteomes" id="UP000023541"/>
    </source>
</evidence>
<reference evidence="2 3" key="1">
    <citation type="submission" date="2014-04" db="EMBL/GenBank/DDBJ databases">
        <title>Aquimarina sp. 22II-S11-z7 Genome Sequencing.</title>
        <authorList>
            <person name="Lai Q."/>
        </authorList>
    </citation>
    <scope>NUCLEOTIDE SEQUENCE [LARGE SCALE GENOMIC DNA]</scope>
    <source>
        <strain evidence="2 3">22II-S11-z7</strain>
    </source>
</reference>
<feature type="transmembrane region" description="Helical" evidence="1">
    <location>
        <begin position="6"/>
        <end position="25"/>
    </location>
</feature>
<comment type="caution">
    <text evidence="2">The sequence shown here is derived from an EMBL/GenBank/DDBJ whole genome shotgun (WGS) entry which is preliminary data.</text>
</comment>
<sequence>MKINWGTAIVLVFIGFISFILYFVVKMNTNTNYEHDLVTEDYYKQELAFQNEINAEKNSKALRKDIIVKKTAKGLVISFPEDKNYSDISGTISLYRPSNKKLDFEIPISLSASELIIEDKNLLEGRWNITIDWKYDNISYLYKKSLTY</sequence>
<dbReference type="RefSeq" id="WP_034240398.1">
    <property type="nucleotide sequence ID" value="NZ_AQRA01000002.1"/>
</dbReference>
<dbReference type="STRING" id="1317122.ATO12_08435"/>
<keyword evidence="3" id="KW-1185">Reference proteome</keyword>
<accession>A0A023BXE0</accession>
<dbReference type="Pfam" id="PF05751">
    <property type="entry name" value="FixH"/>
    <property type="match status" value="1"/>
</dbReference>
<dbReference type="eggNOG" id="COG5456">
    <property type="taxonomic scope" value="Bacteria"/>
</dbReference>